<feature type="compositionally biased region" description="Polar residues" evidence="1">
    <location>
        <begin position="167"/>
        <end position="176"/>
    </location>
</feature>
<sequence>MSTTTPELTQELCIPSYHGQSLERATVLDGTHITTLSAALAGIHAVVDLLHDRESQRAAGEATHCPTRNMGLLAAVHSLTTLVQLHIAEGAGDEPAFIRDAQGLQELRGVTFTSDLRRDVKAGELAKWAQEQQTQHHQNPQPKQAASHTQQAQAAIKDEAPKPARRTVNTSAQHIQ</sequence>
<feature type="region of interest" description="Disordered" evidence="1">
    <location>
        <begin position="128"/>
        <end position="176"/>
    </location>
</feature>
<protein>
    <submittedName>
        <fullName evidence="2">Uncharacterized protein</fullName>
    </submittedName>
</protein>
<name>A0A4R2MWR4_9BURK</name>
<evidence type="ECO:0000313" key="2">
    <source>
        <dbReference type="EMBL" id="TCP10717.1"/>
    </source>
</evidence>
<keyword evidence="3" id="KW-1185">Reference proteome</keyword>
<accession>A0A4R2MWR4</accession>
<comment type="caution">
    <text evidence="2">The sequence shown here is derived from an EMBL/GenBank/DDBJ whole genome shotgun (WGS) entry which is preliminary data.</text>
</comment>
<dbReference type="RefSeq" id="WP_119014913.1">
    <property type="nucleotide sequence ID" value="NZ_QXNC01000070.1"/>
</dbReference>
<dbReference type="Proteomes" id="UP000295182">
    <property type="component" value="Unassembled WGS sequence"/>
</dbReference>
<evidence type="ECO:0000256" key="1">
    <source>
        <dbReference type="SAM" id="MobiDB-lite"/>
    </source>
</evidence>
<gene>
    <name evidence="2" type="ORF">EV674_1571</name>
</gene>
<organism evidence="2 3">
    <name type="scientific">Simplicispira metamorpha</name>
    <dbReference type="NCBI Taxonomy" id="80881"/>
    <lineage>
        <taxon>Bacteria</taxon>
        <taxon>Pseudomonadati</taxon>
        <taxon>Pseudomonadota</taxon>
        <taxon>Betaproteobacteria</taxon>
        <taxon>Burkholderiales</taxon>
        <taxon>Comamonadaceae</taxon>
        <taxon>Simplicispira</taxon>
    </lineage>
</organism>
<proteinExistence type="predicted"/>
<reference evidence="2 3" key="1">
    <citation type="submission" date="2019-03" db="EMBL/GenBank/DDBJ databases">
        <title>Genomic Encyclopedia of Type Strains, Phase IV (KMG-IV): sequencing the most valuable type-strain genomes for metagenomic binning, comparative biology and taxonomic classification.</title>
        <authorList>
            <person name="Goeker M."/>
        </authorList>
    </citation>
    <scope>NUCLEOTIDE SEQUENCE [LARGE SCALE GENOMIC DNA]</scope>
    <source>
        <strain evidence="2 3">DSM 1837</strain>
    </source>
</reference>
<dbReference type="EMBL" id="SLXH01000057">
    <property type="protein sequence ID" value="TCP10717.1"/>
    <property type="molecule type" value="Genomic_DNA"/>
</dbReference>
<evidence type="ECO:0000313" key="3">
    <source>
        <dbReference type="Proteomes" id="UP000295182"/>
    </source>
</evidence>
<feature type="compositionally biased region" description="Low complexity" evidence="1">
    <location>
        <begin position="130"/>
        <end position="155"/>
    </location>
</feature>
<dbReference type="AlphaFoldDB" id="A0A4R2MWR4"/>